<proteinExistence type="predicted"/>
<evidence type="ECO:0000313" key="1">
    <source>
        <dbReference type="EMBL" id="OLQ88160.1"/>
    </source>
</evidence>
<evidence type="ECO:0000313" key="2">
    <source>
        <dbReference type="EMBL" id="OLQ94145.1"/>
    </source>
</evidence>
<sequence length="91" mass="10420">MDSSFQTPVNYVALVLIKVCSKKIENFWERLRNEFLWIYPSTSKDVGGLCELDQLNTFAKITILGKIHTQTEVFSANIPKQTNRKVNGKLT</sequence>
<dbReference type="Proteomes" id="UP000186039">
    <property type="component" value="Unassembled WGS sequence"/>
</dbReference>
<dbReference type="AlphaFoldDB" id="A0A1Q9HET4"/>
<keyword evidence="3" id="KW-1185">Reference proteome</keyword>
<dbReference type="EMBL" id="MJMJ01000023">
    <property type="protein sequence ID" value="OLQ88160.1"/>
    <property type="molecule type" value="Genomic_DNA"/>
</dbReference>
<evidence type="ECO:0000313" key="3">
    <source>
        <dbReference type="Proteomes" id="UP000186039"/>
    </source>
</evidence>
<comment type="caution">
    <text evidence="1">The sequence shown here is derived from an EMBL/GenBank/DDBJ whole genome shotgun (WGS) entry which is preliminary data.</text>
</comment>
<dbReference type="Proteomes" id="UP000186313">
    <property type="component" value="Unassembled WGS sequence"/>
</dbReference>
<dbReference type="EMBL" id="MJMH01000133">
    <property type="protein sequence ID" value="OLQ94145.1"/>
    <property type="molecule type" value="Genomic_DNA"/>
</dbReference>
<name>A0A1Q9HET4_9VIBR</name>
<gene>
    <name evidence="2" type="ORF">BIY20_07920</name>
    <name evidence="1" type="ORF">BIY22_08320</name>
</gene>
<dbReference type="STRING" id="1381081.BIY22_08320"/>
<organism evidence="1 4">
    <name type="scientific">Vibrio panuliri</name>
    <dbReference type="NCBI Taxonomy" id="1381081"/>
    <lineage>
        <taxon>Bacteria</taxon>
        <taxon>Pseudomonadati</taxon>
        <taxon>Pseudomonadota</taxon>
        <taxon>Gammaproteobacteria</taxon>
        <taxon>Vibrionales</taxon>
        <taxon>Vibrionaceae</taxon>
        <taxon>Vibrio</taxon>
    </lineage>
</organism>
<accession>A0A1Q9HET4</accession>
<protein>
    <submittedName>
        <fullName evidence="1">Uncharacterized protein</fullName>
    </submittedName>
</protein>
<evidence type="ECO:0000313" key="4">
    <source>
        <dbReference type="Proteomes" id="UP000186313"/>
    </source>
</evidence>
<reference evidence="3 4" key="1">
    <citation type="submission" date="2016-09" db="EMBL/GenBank/DDBJ databases">
        <title>Genomic Taxonomy of the Vibrionaceae.</title>
        <authorList>
            <person name="Gonzalez-Castillo A."/>
            <person name="Gomez-Gil B."/>
            <person name="Enciso-Ibarra K."/>
        </authorList>
    </citation>
    <scope>NUCLEOTIDE SEQUENCE [LARGE SCALE GENOMIC DNA]</scope>
    <source>
        <strain evidence="2 3">CAIM 1902</strain>
        <strain evidence="1 4">CAIM 703</strain>
    </source>
</reference>